<evidence type="ECO:0000313" key="2">
    <source>
        <dbReference type="EMBL" id="KAF9470384.1"/>
    </source>
</evidence>
<proteinExistence type="predicted"/>
<keyword evidence="3" id="KW-1185">Reference proteome</keyword>
<evidence type="ECO:0000313" key="3">
    <source>
        <dbReference type="Proteomes" id="UP000807469"/>
    </source>
</evidence>
<protein>
    <submittedName>
        <fullName evidence="2">Uncharacterized protein</fullName>
    </submittedName>
</protein>
<evidence type="ECO:0000256" key="1">
    <source>
        <dbReference type="SAM" id="MobiDB-lite"/>
    </source>
</evidence>
<comment type="caution">
    <text evidence="2">The sequence shown here is derived from an EMBL/GenBank/DDBJ whole genome shotgun (WGS) entry which is preliminary data.</text>
</comment>
<dbReference type="EMBL" id="MU156033">
    <property type="protein sequence ID" value="KAF9470384.1"/>
    <property type="molecule type" value="Genomic_DNA"/>
</dbReference>
<feature type="region of interest" description="Disordered" evidence="1">
    <location>
        <begin position="1"/>
        <end position="26"/>
    </location>
</feature>
<feature type="compositionally biased region" description="Basic and acidic residues" evidence="1">
    <location>
        <begin position="1"/>
        <end position="24"/>
    </location>
</feature>
<dbReference type="Proteomes" id="UP000807469">
    <property type="component" value="Unassembled WGS sequence"/>
</dbReference>
<organism evidence="2 3">
    <name type="scientific">Pholiota conissans</name>
    <dbReference type="NCBI Taxonomy" id="109636"/>
    <lineage>
        <taxon>Eukaryota</taxon>
        <taxon>Fungi</taxon>
        <taxon>Dikarya</taxon>
        <taxon>Basidiomycota</taxon>
        <taxon>Agaricomycotina</taxon>
        <taxon>Agaricomycetes</taxon>
        <taxon>Agaricomycetidae</taxon>
        <taxon>Agaricales</taxon>
        <taxon>Agaricineae</taxon>
        <taxon>Strophariaceae</taxon>
        <taxon>Pholiota</taxon>
    </lineage>
</organism>
<reference evidence="2" key="1">
    <citation type="submission" date="2020-11" db="EMBL/GenBank/DDBJ databases">
        <authorList>
            <consortium name="DOE Joint Genome Institute"/>
            <person name="Ahrendt S."/>
            <person name="Riley R."/>
            <person name="Andreopoulos W."/>
            <person name="Labutti K."/>
            <person name="Pangilinan J."/>
            <person name="Ruiz-Duenas F.J."/>
            <person name="Barrasa J.M."/>
            <person name="Sanchez-Garcia M."/>
            <person name="Camarero S."/>
            <person name="Miyauchi S."/>
            <person name="Serrano A."/>
            <person name="Linde D."/>
            <person name="Babiker R."/>
            <person name="Drula E."/>
            <person name="Ayuso-Fernandez I."/>
            <person name="Pacheco R."/>
            <person name="Padilla G."/>
            <person name="Ferreira P."/>
            <person name="Barriuso J."/>
            <person name="Kellner H."/>
            <person name="Castanera R."/>
            <person name="Alfaro M."/>
            <person name="Ramirez L."/>
            <person name="Pisabarro A.G."/>
            <person name="Kuo A."/>
            <person name="Tritt A."/>
            <person name="Lipzen A."/>
            <person name="He G."/>
            <person name="Yan M."/>
            <person name="Ng V."/>
            <person name="Cullen D."/>
            <person name="Martin F."/>
            <person name="Rosso M.-N."/>
            <person name="Henrissat B."/>
            <person name="Hibbett D."/>
            <person name="Martinez A.T."/>
            <person name="Grigoriev I.V."/>
        </authorList>
    </citation>
    <scope>NUCLEOTIDE SEQUENCE</scope>
    <source>
        <strain evidence="2">CIRM-BRFM 674</strain>
    </source>
</reference>
<sequence>MERVRESEEKSEKKSEHGSVETEKRRARTLRTYLRDYEACVMGERKSIKTKIYEEEQERRNHS</sequence>
<dbReference type="AlphaFoldDB" id="A0A9P5YKQ6"/>
<gene>
    <name evidence="2" type="ORF">BDN70DRAFT_889103</name>
</gene>
<accession>A0A9P5YKQ6</accession>
<name>A0A9P5YKQ6_9AGAR</name>